<evidence type="ECO:0000313" key="2">
    <source>
        <dbReference type="Proteomes" id="UP000037425"/>
    </source>
</evidence>
<gene>
    <name evidence="1" type="ORF">AC244_28600</name>
</gene>
<comment type="caution">
    <text evidence="1">The sequence shown here is derived from an EMBL/GenBank/DDBJ whole genome shotgun (WGS) entry which is preliminary data.</text>
</comment>
<organism evidence="1 2">
    <name type="scientific">Ensifer adhaerens</name>
    <name type="common">Sinorhizobium morelense</name>
    <dbReference type="NCBI Taxonomy" id="106592"/>
    <lineage>
        <taxon>Bacteria</taxon>
        <taxon>Pseudomonadati</taxon>
        <taxon>Pseudomonadota</taxon>
        <taxon>Alphaproteobacteria</taxon>
        <taxon>Hyphomicrobiales</taxon>
        <taxon>Rhizobiaceae</taxon>
        <taxon>Sinorhizobium/Ensifer group</taxon>
        <taxon>Ensifer</taxon>
    </lineage>
</organism>
<name>A0A0L8BH61_ENSAD</name>
<dbReference type="Proteomes" id="UP000037425">
    <property type="component" value="Unassembled WGS sequence"/>
</dbReference>
<protein>
    <submittedName>
        <fullName evidence="1">Uncharacterized protein</fullName>
    </submittedName>
</protein>
<evidence type="ECO:0000313" key="1">
    <source>
        <dbReference type="EMBL" id="KOF14036.1"/>
    </source>
</evidence>
<dbReference type="AlphaFoldDB" id="A0A0L8BH61"/>
<sequence>MALEQLSHQTLCSPGIATALDQDLKHEAVLVDGAPQPMFLAGDGDDSLIEVPFIAEPARRSLPNIFGEMPAEFLRPEPHRLVRD</sequence>
<accession>A0A0L8BH61</accession>
<dbReference type="EMBL" id="LGAP01000030">
    <property type="protein sequence ID" value="KOF14036.1"/>
    <property type="molecule type" value="Genomic_DNA"/>
</dbReference>
<proteinExistence type="predicted"/>
<reference evidence="2" key="1">
    <citation type="submission" date="2015-07" db="EMBL/GenBank/DDBJ databases">
        <title>Whole genome sequence of an Ensifer adhaerens strain isolated from a cave pool in the Wind Cave National Park.</title>
        <authorList>
            <person name="Eng W.W.H."/>
            <person name="Gan H.M."/>
            <person name="Barton H.A."/>
            <person name="Savka M.A."/>
        </authorList>
    </citation>
    <scope>NUCLEOTIDE SEQUENCE [LARGE SCALE GENOMIC DNA]</scope>
    <source>
        <strain evidence="2">SD006</strain>
    </source>
</reference>